<evidence type="ECO:0000313" key="10">
    <source>
        <dbReference type="Proteomes" id="UP000095544"/>
    </source>
</evidence>
<dbReference type="FunFam" id="1.10.3470.10:FF:000001">
    <property type="entry name" value="Vitamin B12 ABC transporter permease BtuC"/>
    <property type="match status" value="1"/>
</dbReference>
<keyword evidence="4" id="KW-1003">Cell membrane</keyword>
<dbReference type="GO" id="GO:0022857">
    <property type="term" value="F:transmembrane transporter activity"/>
    <property type="evidence" value="ECO:0007669"/>
    <property type="project" value="InterPro"/>
</dbReference>
<dbReference type="CDD" id="cd06550">
    <property type="entry name" value="TM_ABC_iron-siderophores_like"/>
    <property type="match status" value="1"/>
</dbReference>
<dbReference type="InterPro" id="IPR000522">
    <property type="entry name" value="ABC_transptr_permease_BtuC"/>
</dbReference>
<evidence type="ECO:0000256" key="8">
    <source>
        <dbReference type="SAM" id="Phobius"/>
    </source>
</evidence>
<evidence type="ECO:0000256" key="1">
    <source>
        <dbReference type="ARBA" id="ARBA00004651"/>
    </source>
</evidence>
<comment type="similarity">
    <text evidence="2">Belongs to the binding-protein-dependent transport system permease family. FecCD subfamily.</text>
</comment>
<dbReference type="PANTHER" id="PTHR30472">
    <property type="entry name" value="FERRIC ENTEROBACTIN TRANSPORT SYSTEM PERMEASE PROTEIN"/>
    <property type="match status" value="1"/>
</dbReference>
<feature type="transmembrane region" description="Helical" evidence="8">
    <location>
        <begin position="85"/>
        <end position="104"/>
    </location>
</feature>
<feature type="transmembrane region" description="Helical" evidence="8">
    <location>
        <begin position="264"/>
        <end position="291"/>
    </location>
</feature>
<feature type="transmembrane region" description="Helical" evidence="8">
    <location>
        <begin position="303"/>
        <end position="325"/>
    </location>
</feature>
<dbReference type="STRING" id="39482.ERS852491_01176"/>
<evidence type="ECO:0000313" key="9">
    <source>
        <dbReference type="EMBL" id="CUO06219.1"/>
    </source>
</evidence>
<sequence length="357" mass="36455">MQSSTTKTLMSKKRFAGGSTASGQWIHSKTGYILFLLILTVLLIASALIAVGVGIAGGSVSELIHTLLHLDLSTSLSQIMLEMRLPRVAAACITGGAFALSGTVMQGITCNPLADAGLLGINAGACFAVTLCTAFLPTLSYNGLMGAAFLGATVAALIVYGFGAKKKKADPIRLILAGSAVSSFLTALSQGMSLAFGLSKDLSFYTAGSLSGILWPQVKAVTPWLLIAVIIGLLLAPKLSILALGDESASGLGVNVGLVRAFGLFAVLLLAGASVSLVGGISFVGIIIPHVARKLVGADYRRLAPAAALMGAVLLILSDVAARMLQAPFDTPTGALVSVIGVPIFLLLTYRNGGTKL</sequence>
<dbReference type="Pfam" id="PF01032">
    <property type="entry name" value="FecCD"/>
    <property type="match status" value="1"/>
</dbReference>
<dbReference type="Gene3D" id="1.10.3470.10">
    <property type="entry name" value="ABC transporter involved in vitamin B12 uptake, BtuC"/>
    <property type="match status" value="1"/>
</dbReference>
<dbReference type="PANTHER" id="PTHR30472:SF58">
    <property type="entry name" value="IRON(3+)-HYDROXAMATE IMPORT SYSTEM PERMEASE PROTEIN FHUB"/>
    <property type="match status" value="1"/>
</dbReference>
<protein>
    <submittedName>
        <fullName evidence="9">Iron-uptake system permease protein FeuB</fullName>
    </submittedName>
</protein>
<feature type="transmembrane region" description="Helical" evidence="8">
    <location>
        <begin position="225"/>
        <end position="244"/>
    </location>
</feature>
<organism evidence="9 10">
    <name type="scientific">Faecalicatena contorta</name>
    <dbReference type="NCBI Taxonomy" id="39482"/>
    <lineage>
        <taxon>Bacteria</taxon>
        <taxon>Bacillati</taxon>
        <taxon>Bacillota</taxon>
        <taxon>Clostridia</taxon>
        <taxon>Lachnospirales</taxon>
        <taxon>Lachnospiraceae</taxon>
        <taxon>Faecalicatena</taxon>
    </lineage>
</organism>
<evidence type="ECO:0000256" key="2">
    <source>
        <dbReference type="ARBA" id="ARBA00007935"/>
    </source>
</evidence>
<comment type="subcellular location">
    <subcellularLocation>
        <location evidence="1">Cell membrane</location>
        <topology evidence="1">Multi-pass membrane protein</topology>
    </subcellularLocation>
</comment>
<feature type="transmembrane region" description="Helical" evidence="8">
    <location>
        <begin position="116"/>
        <end position="137"/>
    </location>
</feature>
<feature type="transmembrane region" description="Helical" evidence="8">
    <location>
        <begin position="143"/>
        <end position="162"/>
    </location>
</feature>
<dbReference type="SUPFAM" id="SSF81345">
    <property type="entry name" value="ABC transporter involved in vitamin B12 uptake, BtuC"/>
    <property type="match status" value="1"/>
</dbReference>
<dbReference type="AlphaFoldDB" id="A0A174C1M2"/>
<keyword evidence="7 8" id="KW-0472">Membrane</keyword>
<feature type="transmembrane region" description="Helical" evidence="8">
    <location>
        <begin position="32"/>
        <end position="56"/>
    </location>
</feature>
<reference evidence="9 10" key="1">
    <citation type="submission" date="2015-09" db="EMBL/GenBank/DDBJ databases">
        <authorList>
            <consortium name="Pathogen Informatics"/>
        </authorList>
    </citation>
    <scope>NUCLEOTIDE SEQUENCE [LARGE SCALE GENOMIC DNA]</scope>
    <source>
        <strain evidence="9 10">2789STDY5834876</strain>
    </source>
</reference>
<dbReference type="InterPro" id="IPR037294">
    <property type="entry name" value="ABC_BtuC-like"/>
</dbReference>
<dbReference type="GO" id="GO:0005886">
    <property type="term" value="C:plasma membrane"/>
    <property type="evidence" value="ECO:0007669"/>
    <property type="project" value="UniProtKB-SubCell"/>
</dbReference>
<dbReference type="RefSeq" id="WP_083487028.1">
    <property type="nucleotide sequence ID" value="NZ_CYZU01000008.1"/>
</dbReference>
<evidence type="ECO:0000256" key="4">
    <source>
        <dbReference type="ARBA" id="ARBA00022475"/>
    </source>
</evidence>
<evidence type="ECO:0000256" key="6">
    <source>
        <dbReference type="ARBA" id="ARBA00022989"/>
    </source>
</evidence>
<dbReference type="GO" id="GO:0033214">
    <property type="term" value="P:siderophore-iron import into cell"/>
    <property type="evidence" value="ECO:0007669"/>
    <property type="project" value="TreeGrafter"/>
</dbReference>
<dbReference type="Proteomes" id="UP000095544">
    <property type="component" value="Unassembled WGS sequence"/>
</dbReference>
<gene>
    <name evidence="9" type="primary">feuB</name>
    <name evidence="9" type="ORF">ERS852491_01176</name>
</gene>
<keyword evidence="6 8" id="KW-1133">Transmembrane helix</keyword>
<evidence type="ECO:0000256" key="5">
    <source>
        <dbReference type="ARBA" id="ARBA00022692"/>
    </source>
</evidence>
<keyword evidence="5 8" id="KW-0812">Transmembrane</keyword>
<proteinExistence type="inferred from homology"/>
<name>A0A174C1M2_9FIRM</name>
<evidence type="ECO:0000256" key="3">
    <source>
        <dbReference type="ARBA" id="ARBA00022448"/>
    </source>
</evidence>
<evidence type="ECO:0000256" key="7">
    <source>
        <dbReference type="ARBA" id="ARBA00023136"/>
    </source>
</evidence>
<feature type="transmembrane region" description="Helical" evidence="8">
    <location>
        <begin position="331"/>
        <end position="350"/>
    </location>
</feature>
<accession>A0A174C1M2</accession>
<keyword evidence="3" id="KW-0813">Transport</keyword>
<dbReference type="EMBL" id="CYZU01000008">
    <property type="protein sequence ID" value="CUO06219.1"/>
    <property type="molecule type" value="Genomic_DNA"/>
</dbReference>